<dbReference type="STRING" id="1314790.A0A1Y1YCU7"/>
<comment type="caution">
    <text evidence="2">The sequence shown here is derived from an EMBL/GenBank/DDBJ whole genome shotgun (WGS) entry which is preliminary data.</text>
</comment>
<proteinExistence type="predicted"/>
<feature type="coiled-coil region" evidence="1">
    <location>
        <begin position="72"/>
        <end position="148"/>
    </location>
</feature>
<organism evidence="2 3">
    <name type="scientific">Basidiobolus meristosporus CBS 931.73</name>
    <dbReference type="NCBI Taxonomy" id="1314790"/>
    <lineage>
        <taxon>Eukaryota</taxon>
        <taxon>Fungi</taxon>
        <taxon>Fungi incertae sedis</taxon>
        <taxon>Zoopagomycota</taxon>
        <taxon>Entomophthoromycotina</taxon>
        <taxon>Basidiobolomycetes</taxon>
        <taxon>Basidiobolales</taxon>
        <taxon>Basidiobolaceae</taxon>
        <taxon>Basidiobolus</taxon>
    </lineage>
</organism>
<dbReference type="InParanoid" id="A0A1Y1YCU7"/>
<name>A0A1Y1YCU7_9FUNG</name>
<dbReference type="EMBL" id="MCFE01000167">
    <property type="protein sequence ID" value="ORX95807.1"/>
    <property type="molecule type" value="Genomic_DNA"/>
</dbReference>
<keyword evidence="3" id="KW-1185">Reference proteome</keyword>
<evidence type="ECO:0000256" key="1">
    <source>
        <dbReference type="SAM" id="Coils"/>
    </source>
</evidence>
<reference evidence="2 3" key="1">
    <citation type="submission" date="2016-07" db="EMBL/GenBank/DDBJ databases">
        <title>Pervasive Adenine N6-methylation of Active Genes in Fungi.</title>
        <authorList>
            <consortium name="DOE Joint Genome Institute"/>
            <person name="Mondo S.J."/>
            <person name="Dannebaum R.O."/>
            <person name="Kuo R.C."/>
            <person name="Labutti K."/>
            <person name="Haridas S."/>
            <person name="Kuo A."/>
            <person name="Salamov A."/>
            <person name="Ahrendt S.R."/>
            <person name="Lipzen A."/>
            <person name="Sullivan W."/>
            <person name="Andreopoulos W.B."/>
            <person name="Clum A."/>
            <person name="Lindquist E."/>
            <person name="Daum C."/>
            <person name="Ramamoorthy G.K."/>
            <person name="Gryganskyi A."/>
            <person name="Culley D."/>
            <person name="Magnuson J.K."/>
            <person name="James T.Y."/>
            <person name="O'Malley M.A."/>
            <person name="Stajich J.E."/>
            <person name="Spatafora J.W."/>
            <person name="Visel A."/>
            <person name="Grigoriev I.V."/>
        </authorList>
    </citation>
    <scope>NUCLEOTIDE SEQUENCE [LARGE SCALE GENOMIC DNA]</scope>
    <source>
        <strain evidence="2 3">CBS 931.73</strain>
    </source>
</reference>
<evidence type="ECO:0000313" key="3">
    <source>
        <dbReference type="Proteomes" id="UP000193498"/>
    </source>
</evidence>
<protein>
    <submittedName>
        <fullName evidence="2">Uncharacterized protein</fullName>
    </submittedName>
</protein>
<dbReference type="Proteomes" id="UP000193498">
    <property type="component" value="Unassembled WGS sequence"/>
</dbReference>
<dbReference type="AlphaFoldDB" id="A0A1Y1YCU7"/>
<evidence type="ECO:0000313" key="2">
    <source>
        <dbReference type="EMBL" id="ORX95807.1"/>
    </source>
</evidence>
<keyword evidence="1" id="KW-0175">Coiled coil</keyword>
<dbReference type="OrthoDB" id="2121319at2759"/>
<sequence>MMGEPTLTVSSTHPDVLSLKKELDLIQNENILLLSKLQDAHSQSAALSNENDFFKKKYTAIQQETAANGSMYTRMETQLYQYEVELEALRQERHAFQRSCRDTEKKLEQEVFGLIRAVALTATFEKERSVFEEKIKQLSGQVKSLQKLKSSAPLSRSNTRESVGEADVSKALDNTALLKESTILSKTIKSQDRLIAELREEIEKVVSVQQRLETASSHIGYNPD</sequence>
<accession>A0A1Y1YCU7</accession>
<gene>
    <name evidence="2" type="ORF">K493DRAFT_301242</name>
</gene>